<evidence type="ECO:0000259" key="15">
    <source>
        <dbReference type="PROSITE" id="PS51918"/>
    </source>
</evidence>
<evidence type="ECO:0000256" key="4">
    <source>
        <dbReference type="ARBA" id="ARBA00006804"/>
    </source>
</evidence>
<dbReference type="NCBIfam" id="TIGR01290">
    <property type="entry name" value="nifB"/>
    <property type="match status" value="1"/>
</dbReference>
<reference evidence="16 17" key="1">
    <citation type="submission" date="2020-01" db="EMBL/GenBank/DDBJ databases">
        <title>Whole genome and functional gene identification of agarase of Vibrio HN897.</title>
        <authorList>
            <person name="Liu Y."/>
            <person name="Zhao Z."/>
        </authorList>
    </citation>
    <scope>NUCLEOTIDE SEQUENCE [LARGE SCALE GENOMIC DNA]</scope>
    <source>
        <strain evidence="16 17">HN897</strain>
    </source>
</reference>
<dbReference type="AlphaFoldDB" id="A0A7Z2YDI0"/>
<sequence length="420" mass="46427">METAAHHASAGVTHFIGKEIQNRIEQHPCYSKKASNYARIHLPVAPACNIQCNYCNRKYDCSNESRPGVVSKVLQPIDGLARFHSIKQHMPNLSVVGIAGPGDALANPKVTLETLKLIREDDPSVKLCISTNGLELAQYAPQLAAIGVDHLTITINTIDEKIASKIYPWIFWNHKRYKGIEAARILIEQQLKGLEAAIEQGMLVKVNTVLIPGINDQSITQLSKALKQRGAFLHNIMPLISEPEHGTYYGLNEMPSPTEQQIEEARSQSVLYLPQMSHCQQCRADAVGQLDAACSSKDDAQSTRVAIASKGTDIIECHFGHATQMNIYDINQHEIRFVESRMVAPYCSGPQDCERPMPVEAIKDCQHLLSVRVGLGPWEELENMGIIPNTDFAYLSEREALSTLAQTINANNLSANKEVG</sequence>
<comment type="pathway">
    <text evidence="3">Cofactor biosynthesis; Fe-Mo cofactor biosynthesis.</text>
</comment>
<protein>
    <recommendedName>
        <fullName evidence="5">FeMo cofactor biosynthesis protein NifB</fullName>
    </recommendedName>
    <alternativeName>
        <fullName evidence="14">Nitrogenase cofactor maturase NifB</fullName>
    </alternativeName>
    <alternativeName>
        <fullName evidence="13">Radical SAM assemblase NifB</fullName>
    </alternativeName>
</protein>
<dbReference type="InterPro" id="IPR007197">
    <property type="entry name" value="rSAM"/>
</dbReference>
<keyword evidence="12" id="KW-0456">Lyase</keyword>
<dbReference type="PROSITE" id="PS51918">
    <property type="entry name" value="RADICAL_SAM"/>
    <property type="match status" value="1"/>
</dbReference>
<dbReference type="RefSeq" id="WP_164648073.1">
    <property type="nucleotide sequence ID" value="NZ_CP047475.1"/>
</dbReference>
<evidence type="ECO:0000256" key="7">
    <source>
        <dbReference type="ARBA" id="ARBA00022691"/>
    </source>
</evidence>
<evidence type="ECO:0000313" key="16">
    <source>
        <dbReference type="EMBL" id="QIA63169.1"/>
    </source>
</evidence>
<dbReference type="InterPro" id="IPR000385">
    <property type="entry name" value="MoaA_NifB_PqqE_Fe-S-bd_CS"/>
</dbReference>
<dbReference type="SFLD" id="SFLDG01067">
    <property type="entry name" value="SPASM/twitch_domain_containing"/>
    <property type="match status" value="1"/>
</dbReference>
<organism evidence="16 17">
    <name type="scientific">Vibrio astriarenae</name>
    <dbReference type="NCBI Taxonomy" id="1481923"/>
    <lineage>
        <taxon>Bacteria</taxon>
        <taxon>Pseudomonadati</taxon>
        <taxon>Pseudomonadota</taxon>
        <taxon>Gammaproteobacteria</taxon>
        <taxon>Vibrionales</taxon>
        <taxon>Vibrionaceae</taxon>
        <taxon>Vibrio</taxon>
    </lineage>
</organism>
<comment type="cofactor">
    <cofactor evidence="1">
        <name>[4Fe-4S] cluster</name>
        <dbReference type="ChEBI" id="CHEBI:49883"/>
    </cofactor>
</comment>
<feature type="domain" description="Radical SAM core" evidence="15">
    <location>
        <begin position="30"/>
        <end position="283"/>
    </location>
</feature>
<evidence type="ECO:0000313" key="17">
    <source>
        <dbReference type="Proteomes" id="UP000464262"/>
    </source>
</evidence>
<keyword evidence="9" id="KW-0408">Iron</keyword>
<dbReference type="SUPFAM" id="SSF102114">
    <property type="entry name" value="Radical SAM enzymes"/>
    <property type="match status" value="1"/>
</dbReference>
<dbReference type="UniPathway" id="UPA00782"/>
<keyword evidence="10" id="KW-0411">Iron-sulfur</keyword>
<evidence type="ECO:0000256" key="2">
    <source>
        <dbReference type="ARBA" id="ARBA00003522"/>
    </source>
</evidence>
<evidence type="ECO:0000256" key="9">
    <source>
        <dbReference type="ARBA" id="ARBA00023004"/>
    </source>
</evidence>
<dbReference type="InterPro" id="IPR013785">
    <property type="entry name" value="Aldolase_TIM"/>
</dbReference>
<dbReference type="InterPro" id="IPR006638">
    <property type="entry name" value="Elp3/MiaA/NifB-like_rSAM"/>
</dbReference>
<evidence type="ECO:0000256" key="14">
    <source>
        <dbReference type="ARBA" id="ARBA00032102"/>
    </source>
</evidence>
<evidence type="ECO:0000256" key="6">
    <source>
        <dbReference type="ARBA" id="ARBA00022485"/>
    </source>
</evidence>
<dbReference type="PANTHER" id="PTHR43787:SF13">
    <property type="entry name" value="FEMO COFACTOR BIOSYNTHESIS PROTEIN NIFB"/>
    <property type="match status" value="1"/>
</dbReference>
<dbReference type="Proteomes" id="UP000464262">
    <property type="component" value="Chromosome 1"/>
</dbReference>
<evidence type="ECO:0000256" key="12">
    <source>
        <dbReference type="ARBA" id="ARBA00023239"/>
    </source>
</evidence>
<evidence type="ECO:0000256" key="10">
    <source>
        <dbReference type="ARBA" id="ARBA00023014"/>
    </source>
</evidence>
<dbReference type="Pfam" id="PF04055">
    <property type="entry name" value="Radical_SAM"/>
    <property type="match status" value="1"/>
</dbReference>
<dbReference type="GO" id="GO:0032324">
    <property type="term" value="P:molybdopterin cofactor biosynthetic process"/>
    <property type="evidence" value="ECO:0007669"/>
    <property type="project" value="UniProtKB-ARBA"/>
</dbReference>
<dbReference type="InterPro" id="IPR005980">
    <property type="entry name" value="Nase_CF_NifB"/>
</dbReference>
<dbReference type="GO" id="GO:0016829">
    <property type="term" value="F:lyase activity"/>
    <property type="evidence" value="ECO:0007669"/>
    <property type="project" value="UniProtKB-KW"/>
</dbReference>
<dbReference type="Gene3D" id="3.30.420.130">
    <property type="entry name" value="Dinitrogenase iron-molybdenum cofactor biosynthesis domain"/>
    <property type="match status" value="1"/>
</dbReference>
<keyword evidence="7" id="KW-0949">S-adenosyl-L-methionine</keyword>
<dbReference type="SFLD" id="SFLDF00281">
    <property type="entry name" value="FeMo_cofactor_biosynthesis_pro"/>
    <property type="match status" value="1"/>
</dbReference>
<comment type="function">
    <text evidence="2">Involved in the biosynthesis of the iron-molybdenum cofactor (FeMo-co or M-cluster) found in the dinitrogenase enzyme of the nitrogenase complex in nitrogen-fixing microorganisms. NifB catalyzes the crucial step of radical SAM-dependent carbide insertion that occurs concomitant with the insertion of a 9th sulfur and the rearrangement/coupling of two [4Fe-4S] clusters into a [8Fe-9S-C] cluster, the precursor to the M-cluster.</text>
</comment>
<dbReference type="CDD" id="cd01335">
    <property type="entry name" value="Radical_SAM"/>
    <property type="match status" value="1"/>
</dbReference>
<dbReference type="EMBL" id="CP047475">
    <property type="protein sequence ID" value="QIA63169.1"/>
    <property type="molecule type" value="Genomic_DNA"/>
</dbReference>
<evidence type="ECO:0000256" key="11">
    <source>
        <dbReference type="ARBA" id="ARBA00023231"/>
    </source>
</evidence>
<proteinExistence type="inferred from homology"/>
<comment type="similarity">
    <text evidence="4">Belongs to the radical SAM superfamily. NifB family.</text>
</comment>
<evidence type="ECO:0000256" key="3">
    <source>
        <dbReference type="ARBA" id="ARBA00005155"/>
    </source>
</evidence>
<name>A0A7Z2YDI0_9VIBR</name>
<dbReference type="Pfam" id="PF02579">
    <property type="entry name" value="Nitro_FeMo-Co"/>
    <property type="match status" value="1"/>
</dbReference>
<dbReference type="InterPro" id="IPR058240">
    <property type="entry name" value="rSAM_sf"/>
</dbReference>
<evidence type="ECO:0000256" key="13">
    <source>
        <dbReference type="ARBA" id="ARBA00030926"/>
    </source>
</evidence>
<dbReference type="SFLD" id="SFLDG01068">
    <property type="entry name" value="FeMo_cofactor_biosynthesis_pro"/>
    <property type="match status" value="1"/>
</dbReference>
<evidence type="ECO:0000256" key="1">
    <source>
        <dbReference type="ARBA" id="ARBA00001966"/>
    </source>
</evidence>
<dbReference type="GO" id="GO:0051539">
    <property type="term" value="F:4 iron, 4 sulfur cluster binding"/>
    <property type="evidence" value="ECO:0007669"/>
    <property type="project" value="UniProtKB-KW"/>
</dbReference>
<accession>A0A7Z2YDI0</accession>
<dbReference type="PANTHER" id="PTHR43787">
    <property type="entry name" value="FEMO COFACTOR BIOSYNTHESIS PROTEIN NIFB-RELATED"/>
    <property type="match status" value="1"/>
</dbReference>
<dbReference type="KEGG" id="vas:GT360_06415"/>
<dbReference type="InterPro" id="IPR003731">
    <property type="entry name" value="Di-Nase_FeMo-co_biosynth"/>
</dbReference>
<keyword evidence="6" id="KW-0004">4Fe-4S</keyword>
<evidence type="ECO:0000256" key="5">
    <source>
        <dbReference type="ARBA" id="ARBA00021702"/>
    </source>
</evidence>
<dbReference type="InterPro" id="IPR036105">
    <property type="entry name" value="DiNase_FeMo-co_biosyn_sf"/>
</dbReference>
<dbReference type="SMART" id="SM00729">
    <property type="entry name" value="Elp3"/>
    <property type="match status" value="1"/>
</dbReference>
<dbReference type="SFLD" id="SFLDS00029">
    <property type="entry name" value="Radical_SAM"/>
    <property type="match status" value="1"/>
</dbReference>
<evidence type="ECO:0000256" key="8">
    <source>
        <dbReference type="ARBA" id="ARBA00022723"/>
    </source>
</evidence>
<keyword evidence="8" id="KW-0479">Metal-binding</keyword>
<keyword evidence="11" id="KW-0535">Nitrogen fixation</keyword>
<dbReference type="GO" id="GO:0046872">
    <property type="term" value="F:metal ion binding"/>
    <property type="evidence" value="ECO:0007669"/>
    <property type="project" value="UniProtKB-KW"/>
</dbReference>
<gene>
    <name evidence="16" type="primary">nifB</name>
    <name evidence="16" type="ORF">GT360_06415</name>
</gene>
<dbReference type="SUPFAM" id="SSF53146">
    <property type="entry name" value="Nitrogenase accessory factor-like"/>
    <property type="match status" value="1"/>
</dbReference>
<keyword evidence="17" id="KW-1185">Reference proteome</keyword>
<dbReference type="PROSITE" id="PS01305">
    <property type="entry name" value="MOAA_NIFB_PQQE"/>
    <property type="match status" value="1"/>
</dbReference>
<dbReference type="Gene3D" id="3.20.20.70">
    <property type="entry name" value="Aldolase class I"/>
    <property type="match status" value="1"/>
</dbReference>